<dbReference type="Gene3D" id="3.40.50.1000">
    <property type="entry name" value="HAD superfamily/HAD-like"/>
    <property type="match status" value="1"/>
</dbReference>
<dbReference type="NCBIfam" id="TIGR01509">
    <property type="entry name" value="HAD-SF-IA-v3"/>
    <property type="match status" value="1"/>
</dbReference>
<gene>
    <name evidence="1" type="ORF">JOM49_000204</name>
</gene>
<dbReference type="SUPFAM" id="SSF56784">
    <property type="entry name" value="HAD-like"/>
    <property type="match status" value="1"/>
</dbReference>
<dbReference type="PANTHER" id="PTHR43611:SF3">
    <property type="entry name" value="FLAVIN MONONUCLEOTIDE HYDROLASE 1, CHLOROPLATIC"/>
    <property type="match status" value="1"/>
</dbReference>
<evidence type="ECO:0000313" key="2">
    <source>
        <dbReference type="Proteomes" id="UP000741013"/>
    </source>
</evidence>
<comment type="caution">
    <text evidence="1">The sequence shown here is derived from an EMBL/GenBank/DDBJ whole genome shotgun (WGS) entry which is preliminary data.</text>
</comment>
<proteinExistence type="predicted"/>
<dbReference type="GO" id="GO:0016787">
    <property type="term" value="F:hydrolase activity"/>
    <property type="evidence" value="ECO:0007669"/>
    <property type="project" value="UniProtKB-KW"/>
</dbReference>
<keyword evidence="2" id="KW-1185">Reference proteome</keyword>
<dbReference type="PANTHER" id="PTHR43611">
    <property type="entry name" value="ALPHA-D-GLUCOSE 1-PHOSPHATE PHOSPHATASE"/>
    <property type="match status" value="1"/>
</dbReference>
<reference evidence="1 2" key="1">
    <citation type="submission" date="2021-03" db="EMBL/GenBank/DDBJ databases">
        <title>Sequencing the genomes of 1000 actinobacteria strains.</title>
        <authorList>
            <person name="Klenk H.-P."/>
        </authorList>
    </citation>
    <scope>NUCLEOTIDE SEQUENCE [LARGE SCALE GENOMIC DNA]</scope>
    <source>
        <strain evidence="1 2">DSM 45510</strain>
    </source>
</reference>
<protein>
    <submittedName>
        <fullName evidence="1">HAD superfamily hydrolase (TIGR01509 family)</fullName>
    </submittedName>
</protein>
<keyword evidence="1" id="KW-0378">Hydrolase</keyword>
<dbReference type="InterPro" id="IPR023214">
    <property type="entry name" value="HAD_sf"/>
</dbReference>
<dbReference type="NCBIfam" id="TIGR01549">
    <property type="entry name" value="HAD-SF-IA-v1"/>
    <property type="match status" value="1"/>
</dbReference>
<dbReference type="InterPro" id="IPR036412">
    <property type="entry name" value="HAD-like_sf"/>
</dbReference>
<dbReference type="Pfam" id="PF00702">
    <property type="entry name" value="Hydrolase"/>
    <property type="match status" value="1"/>
</dbReference>
<dbReference type="RefSeq" id="WP_209662309.1">
    <property type="nucleotide sequence ID" value="NZ_JAGGMS010000001.1"/>
</dbReference>
<accession>A0ABS4PH27</accession>
<evidence type="ECO:0000313" key="1">
    <source>
        <dbReference type="EMBL" id="MBP2178678.1"/>
    </source>
</evidence>
<name>A0ABS4PH27_9PSEU</name>
<organism evidence="1 2">
    <name type="scientific">Amycolatopsis magusensis</name>
    <dbReference type="NCBI Taxonomy" id="882444"/>
    <lineage>
        <taxon>Bacteria</taxon>
        <taxon>Bacillati</taxon>
        <taxon>Actinomycetota</taxon>
        <taxon>Actinomycetes</taxon>
        <taxon>Pseudonocardiales</taxon>
        <taxon>Pseudonocardiaceae</taxon>
        <taxon>Amycolatopsis</taxon>
    </lineage>
</organism>
<dbReference type="EMBL" id="JAGGMS010000001">
    <property type="protein sequence ID" value="MBP2178678.1"/>
    <property type="molecule type" value="Genomic_DNA"/>
</dbReference>
<dbReference type="Proteomes" id="UP000741013">
    <property type="component" value="Unassembled WGS sequence"/>
</dbReference>
<dbReference type="InterPro" id="IPR006439">
    <property type="entry name" value="HAD-SF_hydro_IA"/>
</dbReference>
<sequence length="128" mass="13509">MLRGLVLDYAGVLTDPDADALFQAVDLLRDRGIRTALLSNAPGAAGPTRRRLDPFFDALVFSGEVGVAKPDERVFLLTADRLGLVIDQCVFVDDSAGNVRGAVAAGMVGVHHTSVNSTLLELDALFSA</sequence>